<feature type="modified residue" description="O-(phosphoribosyl dephospho-coenzyme A)serine" evidence="4 5">
    <location>
        <position position="25"/>
    </location>
</feature>
<evidence type="ECO:0000256" key="1">
    <source>
        <dbReference type="ARBA" id="ARBA00004496"/>
    </source>
</evidence>
<dbReference type="InterPro" id="IPR023439">
    <property type="entry name" value="Mal_deCO2ase/Cit_lyase_ACP"/>
</dbReference>
<comment type="function">
    <text evidence="4">Subunit of malonate decarboxylase, it is an acyl carrier protein to which acetyl and malonyl thioester residues are bound via a 2'-(5''-phosphoribosyl)-3'-dephospho-CoA prosthetic group and turn over during the catalytic mechanism.</text>
</comment>
<sequence length="104" mass="11654">MDTFHIVRPARKAPINQTLVGYVGSGDLEVMIDNSDSPQADIYIHSSSSAGEQRWLALIERIEANQPLPMMRMDIHDFSATPGVIRLRLEQALEQALTKEASYE</sequence>
<dbReference type="AlphaFoldDB" id="A0A1M4WXL9"/>
<dbReference type="Pfam" id="PF06857">
    <property type="entry name" value="ACP"/>
    <property type="match status" value="1"/>
</dbReference>
<protein>
    <recommendedName>
        <fullName evidence="4">Malonate decarboxylase acyl carrier protein</fullName>
    </recommendedName>
    <alternativeName>
        <fullName evidence="4">Malonate decarboxylase subunit delta</fullName>
    </alternativeName>
</protein>
<evidence type="ECO:0000256" key="5">
    <source>
        <dbReference type="PIRSR" id="PIRSR609662-50"/>
    </source>
</evidence>
<comment type="PTM">
    <text evidence="4 5">Covalently binds the prosthetic group of malonate decarboxylase.</text>
</comment>
<evidence type="ECO:0000313" key="6">
    <source>
        <dbReference type="EMBL" id="SHE85945.1"/>
    </source>
</evidence>
<evidence type="ECO:0000256" key="2">
    <source>
        <dbReference type="ARBA" id="ARBA00022490"/>
    </source>
</evidence>
<keyword evidence="2 4" id="KW-0963">Cytoplasm</keyword>
<dbReference type="GO" id="GO:0000036">
    <property type="term" value="F:acyl carrier activity"/>
    <property type="evidence" value="ECO:0007669"/>
    <property type="project" value="UniProtKB-UniRule"/>
</dbReference>
<keyword evidence="7" id="KW-1185">Reference proteome</keyword>
<dbReference type="GO" id="GO:0005737">
    <property type="term" value="C:cytoplasm"/>
    <property type="evidence" value="ECO:0007669"/>
    <property type="project" value="UniProtKB-SubCell"/>
</dbReference>
<dbReference type="HAMAP" id="MF_00710">
    <property type="entry name" value="Malonate_deCO2ase_dsu"/>
    <property type="match status" value="1"/>
</dbReference>
<name>A0A1M4WXL9_9GAMM</name>
<dbReference type="OrthoDB" id="120290at2"/>
<dbReference type="STRING" id="1122206.SAMN02745753_00914"/>
<reference evidence="7" key="1">
    <citation type="submission" date="2016-11" db="EMBL/GenBank/DDBJ databases">
        <authorList>
            <person name="Varghese N."/>
            <person name="Submissions S."/>
        </authorList>
    </citation>
    <scope>NUCLEOTIDE SEQUENCE [LARGE SCALE GENOMIC DNA]</scope>
    <source>
        <strain evidence="7">DSM 16579</strain>
    </source>
</reference>
<dbReference type="EMBL" id="FQVF01000004">
    <property type="protein sequence ID" value="SHE85945.1"/>
    <property type="molecule type" value="Genomic_DNA"/>
</dbReference>
<evidence type="ECO:0000313" key="7">
    <source>
        <dbReference type="Proteomes" id="UP000184517"/>
    </source>
</evidence>
<dbReference type="InterPro" id="IPR009662">
    <property type="entry name" value="Malonate_deCO2ase_dsu"/>
</dbReference>
<evidence type="ECO:0000256" key="4">
    <source>
        <dbReference type="HAMAP-Rule" id="MF_00710"/>
    </source>
</evidence>
<gene>
    <name evidence="4" type="primary">mdcC</name>
    <name evidence="6" type="ORF">SAMN02745753_00914</name>
</gene>
<dbReference type="RefSeq" id="WP_072838546.1">
    <property type="nucleotide sequence ID" value="NZ_FQVF01000004.1"/>
</dbReference>
<proteinExistence type="inferred from homology"/>
<comment type="similarity">
    <text evidence="4">Belongs to the MdcC family.</text>
</comment>
<evidence type="ECO:0000256" key="3">
    <source>
        <dbReference type="ARBA" id="ARBA00022553"/>
    </source>
</evidence>
<keyword evidence="3 4" id="KW-0597">Phosphoprotein</keyword>
<comment type="subcellular location">
    <subcellularLocation>
        <location evidence="1 4">Cytoplasm</location>
    </subcellularLocation>
</comment>
<accession>A0A1M4WXL9</accession>
<dbReference type="Proteomes" id="UP000184517">
    <property type="component" value="Unassembled WGS sequence"/>
</dbReference>
<organism evidence="6 7">
    <name type="scientific">Marinomonas polaris DSM 16579</name>
    <dbReference type="NCBI Taxonomy" id="1122206"/>
    <lineage>
        <taxon>Bacteria</taxon>
        <taxon>Pseudomonadati</taxon>
        <taxon>Pseudomonadota</taxon>
        <taxon>Gammaproteobacteria</taxon>
        <taxon>Oceanospirillales</taxon>
        <taxon>Oceanospirillaceae</taxon>
        <taxon>Marinomonas</taxon>
    </lineage>
</organism>